<sequence>MPEPKGEFRRTLRWSAVAARALNELRVGEKALRNVHAVLVVSEARRQEEMAAGGIFGDNEARGGGG</sequence>
<name>A0A8S9V9K8_PHYIN</name>
<dbReference type="Proteomes" id="UP000704712">
    <property type="component" value="Unassembled WGS sequence"/>
</dbReference>
<dbReference type="EMBL" id="JAACNO010000211">
    <property type="protein sequence ID" value="KAF4148867.1"/>
    <property type="molecule type" value="Genomic_DNA"/>
</dbReference>
<gene>
    <name evidence="1" type="ORF">GN958_ATG01941</name>
</gene>
<dbReference type="AlphaFoldDB" id="A0A8S9V9K8"/>
<evidence type="ECO:0000313" key="2">
    <source>
        <dbReference type="Proteomes" id="UP000704712"/>
    </source>
</evidence>
<organism evidence="1 2">
    <name type="scientific">Phytophthora infestans</name>
    <name type="common">Potato late blight agent</name>
    <name type="synonym">Botrytis infestans</name>
    <dbReference type="NCBI Taxonomy" id="4787"/>
    <lineage>
        <taxon>Eukaryota</taxon>
        <taxon>Sar</taxon>
        <taxon>Stramenopiles</taxon>
        <taxon>Oomycota</taxon>
        <taxon>Peronosporomycetes</taxon>
        <taxon>Peronosporales</taxon>
        <taxon>Peronosporaceae</taxon>
        <taxon>Phytophthora</taxon>
    </lineage>
</organism>
<accession>A0A8S9V9K8</accession>
<protein>
    <submittedName>
        <fullName evidence="1">Uncharacterized protein</fullName>
    </submittedName>
</protein>
<comment type="caution">
    <text evidence="1">The sequence shown here is derived from an EMBL/GenBank/DDBJ whole genome shotgun (WGS) entry which is preliminary data.</text>
</comment>
<proteinExistence type="predicted"/>
<evidence type="ECO:0000313" key="1">
    <source>
        <dbReference type="EMBL" id="KAF4148867.1"/>
    </source>
</evidence>
<reference evidence="1" key="1">
    <citation type="submission" date="2020-03" db="EMBL/GenBank/DDBJ databases">
        <title>Hybrid Assembly of Korean Phytophthora infestans isolates.</title>
        <authorList>
            <person name="Prokchorchik M."/>
            <person name="Lee Y."/>
            <person name="Seo J."/>
            <person name="Cho J.-H."/>
            <person name="Park Y.-E."/>
            <person name="Jang D.-C."/>
            <person name="Im J.-S."/>
            <person name="Choi J.-G."/>
            <person name="Park H.-J."/>
            <person name="Lee G.-B."/>
            <person name="Lee Y.-G."/>
            <person name="Hong S.-Y."/>
            <person name="Cho K."/>
            <person name="Sohn K.H."/>
        </authorList>
    </citation>
    <scope>NUCLEOTIDE SEQUENCE</scope>
    <source>
        <strain evidence="1">KR_2_A2</strain>
    </source>
</reference>